<organism evidence="1 2">
    <name type="scientific">Phytophthora megakarya</name>
    <dbReference type="NCBI Taxonomy" id="4795"/>
    <lineage>
        <taxon>Eukaryota</taxon>
        <taxon>Sar</taxon>
        <taxon>Stramenopiles</taxon>
        <taxon>Oomycota</taxon>
        <taxon>Peronosporomycetes</taxon>
        <taxon>Peronosporales</taxon>
        <taxon>Peronosporaceae</taxon>
        <taxon>Phytophthora</taxon>
    </lineage>
</organism>
<protein>
    <submittedName>
        <fullName evidence="1">Uncharacterized protein</fullName>
    </submittedName>
</protein>
<evidence type="ECO:0000313" key="2">
    <source>
        <dbReference type="Proteomes" id="UP000198211"/>
    </source>
</evidence>
<dbReference type="Proteomes" id="UP000198211">
    <property type="component" value="Unassembled WGS sequence"/>
</dbReference>
<name>A0A225VP57_9STRA</name>
<evidence type="ECO:0000313" key="1">
    <source>
        <dbReference type="EMBL" id="OWZ07132.1"/>
    </source>
</evidence>
<reference evidence="2" key="1">
    <citation type="submission" date="2017-03" db="EMBL/GenBank/DDBJ databases">
        <title>Phytopthora megakarya and P. palmivora, two closely related causual agents of cacao black pod achieved similar genome size and gene model numbers by different mechanisms.</title>
        <authorList>
            <person name="Ali S."/>
            <person name="Shao J."/>
            <person name="Larry D.J."/>
            <person name="Kronmiller B."/>
            <person name="Shen D."/>
            <person name="Strem M.D."/>
            <person name="Melnick R.L."/>
            <person name="Guiltinan M.J."/>
            <person name="Tyler B.M."/>
            <person name="Meinhardt L.W."/>
            <person name="Bailey B.A."/>
        </authorList>
    </citation>
    <scope>NUCLEOTIDE SEQUENCE [LARGE SCALE GENOMIC DNA]</scope>
    <source>
        <strain evidence="2">zdho120</strain>
    </source>
</reference>
<dbReference type="AlphaFoldDB" id="A0A225VP57"/>
<accession>A0A225VP57</accession>
<comment type="caution">
    <text evidence="1">The sequence shown here is derived from an EMBL/GenBank/DDBJ whole genome shotgun (WGS) entry which is preliminary data.</text>
</comment>
<keyword evidence="2" id="KW-1185">Reference proteome</keyword>
<proteinExistence type="predicted"/>
<sequence>MRRETEQRVEERELCMIIWYLCDRFRDIFTDTFFHSTVWPFEMVNPVLKTLTMESIRLFDVLAQDHTVERFQRARSQLKSDLGCLTRYFTAWNESKRVTFTYGKLPGLAIVSSVEENKINEYVAQQLHQEHTVFANTDINLFTRLYKHNQKKVKNLFSFTGESFDAIKYRNEHKLRGQQDALGVFEVSHQVSVSERNDDEIYSTYASMESSPAITFDHVPVSPSILAKRAGLSPENFSNVCIEETGTIVLPVARYMCDVIMKVRHKAEAKIWVHPLTGVLSFGVVAACNHSKTFTGEIDLKFRMCIPEGAIKPAFVPIDISSLMDLLMDNSIVRLNHGAKVVSVNSDSKELYMISRGNQTEMQTLFKLHPAEKGSFVLSTVPRGDKNAQWVCVRDDKLVVSADGYGINRFSLHRLSTYYSDWVLKDCCTSKLVVVTDDENLRVKQTNRHDASSFSFVRPQYGETKYCTDGSIQ</sequence>
<dbReference type="EMBL" id="NBNE01003663">
    <property type="protein sequence ID" value="OWZ07132.1"/>
    <property type="molecule type" value="Genomic_DNA"/>
</dbReference>
<gene>
    <name evidence="1" type="ORF">PHMEG_00020520</name>
</gene>
<dbReference type="OrthoDB" id="163165at2759"/>